<dbReference type="InterPro" id="IPR010263">
    <property type="entry name" value="T6SS_TssK"/>
</dbReference>
<dbReference type="STRING" id="1542390.KX01_1288"/>
<dbReference type="KEGG" id="frc:KX01_1288"/>
<proteinExistence type="predicted"/>
<evidence type="ECO:0000313" key="2">
    <source>
        <dbReference type="Proteomes" id="UP000182521"/>
    </source>
</evidence>
<accession>A0A1J0KRU5</accession>
<dbReference type="AlphaFoldDB" id="A0A1J0KRU5"/>
<reference evidence="2" key="1">
    <citation type="submission" date="2014-10" db="EMBL/GenBank/DDBJ databases">
        <authorList>
            <person name="Kuske C.R."/>
            <person name="Challacombe J.F."/>
            <person name="Daligault H.E."/>
            <person name="Davenport K.W."/>
            <person name="Johnson S.L."/>
            <person name="Siddaramappa S."/>
            <person name="Petersen J.M."/>
        </authorList>
    </citation>
    <scope>NUCLEOTIDE SEQUENCE [LARGE SCALE GENOMIC DNA]</scope>
    <source>
        <strain evidence="2">CA97-1460</strain>
    </source>
</reference>
<keyword evidence="2" id="KW-1185">Reference proteome</keyword>
<evidence type="ECO:0000313" key="1">
    <source>
        <dbReference type="EMBL" id="APC96504.1"/>
    </source>
</evidence>
<dbReference type="NCBIfam" id="TIGR03353">
    <property type="entry name" value="VI_chp_4"/>
    <property type="match status" value="1"/>
</dbReference>
<name>A0A1J0KRU5_9GAMM</name>
<dbReference type="Proteomes" id="UP000182521">
    <property type="component" value="Chromosome"/>
</dbReference>
<sequence length="389" mass="45867">MLKKKWFDGGILTAKDLNEQNNVNISNIYRNTLIPFGLNEAIFSLKINKQKLKNNIFEIESACIYSSENELIQIKQPIQLNLAKLETKVDDFIDIFINTRYIDENGGYSFSEYFLSNIREKFGIRIARIRIVDEHVFLEKIDIPLLSLDAHVFDEFLDNLASDLMNIKKLLNILQNVSMKDIYIINKISYLLYILSQRDNIKSLISPFEIYKELIQIILYIENFFMFHNKEKLYFQINKPVSSLEQIGKFFSKFNTFLLDKKNVDKFEYDNNKHFIVNVNQLEKNKKIYIIVTKNFSNGEIDINNIDYLKISSLDRMDIVKNLSLEGIKKRKSILEELPKSLQEKYPSNGYILELFECDELSHCFSTKSMVIFHVSKSLKDYSFFIHFS</sequence>
<organism evidence="1 2">
    <name type="scientific">Francisella frigiditurris</name>
    <dbReference type="NCBI Taxonomy" id="1542390"/>
    <lineage>
        <taxon>Bacteria</taxon>
        <taxon>Pseudomonadati</taxon>
        <taxon>Pseudomonadota</taxon>
        <taxon>Gammaproteobacteria</taxon>
        <taxon>Thiotrichales</taxon>
        <taxon>Francisellaceae</taxon>
        <taxon>Francisella</taxon>
    </lineage>
</organism>
<dbReference type="RefSeq" id="WP_071664190.1">
    <property type="nucleotide sequence ID" value="NZ_CP009654.1"/>
</dbReference>
<protein>
    <submittedName>
        <fullName evidence="1">Uncharacterized protein</fullName>
    </submittedName>
</protein>
<dbReference type="EMBL" id="CP009654">
    <property type="protein sequence ID" value="APC96504.1"/>
    <property type="molecule type" value="Genomic_DNA"/>
</dbReference>
<gene>
    <name evidence="1" type="ORF">KX01_1288</name>
</gene>